<name>A0A6V7PFE0_ANACO</name>
<dbReference type="AlphaFoldDB" id="A0A6V7PFE0"/>
<dbReference type="SUPFAM" id="SSF56672">
    <property type="entry name" value="DNA/RNA polymerases"/>
    <property type="match status" value="1"/>
</dbReference>
<protein>
    <recommendedName>
        <fullName evidence="1">Reverse transcriptase Ty1/copia-type domain-containing protein</fullName>
    </recommendedName>
</protein>
<proteinExistence type="predicted"/>
<dbReference type="InterPro" id="IPR013103">
    <property type="entry name" value="RVT_2"/>
</dbReference>
<organism evidence="2">
    <name type="scientific">Ananas comosus var. bracteatus</name>
    <name type="common">red pineapple</name>
    <dbReference type="NCBI Taxonomy" id="296719"/>
    <lineage>
        <taxon>Eukaryota</taxon>
        <taxon>Viridiplantae</taxon>
        <taxon>Streptophyta</taxon>
        <taxon>Embryophyta</taxon>
        <taxon>Tracheophyta</taxon>
        <taxon>Spermatophyta</taxon>
        <taxon>Magnoliopsida</taxon>
        <taxon>Liliopsida</taxon>
        <taxon>Poales</taxon>
        <taxon>Bromeliaceae</taxon>
        <taxon>Bromelioideae</taxon>
        <taxon>Ananas</taxon>
    </lineage>
</organism>
<evidence type="ECO:0000313" key="2">
    <source>
        <dbReference type="EMBL" id="CAD1829414.1"/>
    </source>
</evidence>
<feature type="domain" description="Reverse transcriptase Ty1/copia-type" evidence="1">
    <location>
        <begin position="2"/>
        <end position="83"/>
    </location>
</feature>
<dbReference type="InterPro" id="IPR043502">
    <property type="entry name" value="DNA/RNA_pol_sf"/>
</dbReference>
<dbReference type="EMBL" id="LR862147">
    <property type="protein sequence ID" value="CAD1829414.1"/>
    <property type="molecule type" value="Genomic_DNA"/>
</dbReference>
<dbReference type="Pfam" id="PF07727">
    <property type="entry name" value="RVT_2"/>
    <property type="match status" value="1"/>
</dbReference>
<sequence>MVLVLYVDDMLIVCKDKLKINELKDELSKAFEVKDLGPARQILGMEIWPDRQNGTLSLSQKRFVEKLIYKFGMSKAKAVKTPFAELKAAMTGYYRKFIKGYEKLVNP</sequence>
<accession>A0A6V7PFE0</accession>
<gene>
    <name evidence="2" type="ORF">CB5_LOCUS12625</name>
</gene>
<evidence type="ECO:0000259" key="1">
    <source>
        <dbReference type="Pfam" id="PF07727"/>
    </source>
</evidence>
<reference evidence="2" key="1">
    <citation type="submission" date="2020-07" db="EMBL/GenBank/DDBJ databases">
        <authorList>
            <person name="Lin J."/>
        </authorList>
    </citation>
    <scope>NUCLEOTIDE SEQUENCE</scope>
</reference>